<feature type="transmembrane region" description="Helical" evidence="2">
    <location>
        <begin position="16"/>
        <end position="37"/>
    </location>
</feature>
<dbReference type="PROSITE" id="PS00409">
    <property type="entry name" value="PROKAR_NTER_METHYL"/>
    <property type="match status" value="1"/>
</dbReference>
<dbReference type="GO" id="GO:0015628">
    <property type="term" value="P:protein secretion by the type II secretion system"/>
    <property type="evidence" value="ECO:0007669"/>
    <property type="project" value="InterPro"/>
</dbReference>
<dbReference type="NCBIfam" id="TIGR02532">
    <property type="entry name" value="IV_pilin_GFxxxE"/>
    <property type="match status" value="1"/>
</dbReference>
<organism evidence="3 4">
    <name type="scientific">Paludibaculum fermentans</name>
    <dbReference type="NCBI Taxonomy" id="1473598"/>
    <lineage>
        <taxon>Bacteria</taxon>
        <taxon>Pseudomonadati</taxon>
        <taxon>Acidobacteriota</taxon>
        <taxon>Terriglobia</taxon>
        <taxon>Bryobacterales</taxon>
        <taxon>Bryobacteraceae</taxon>
        <taxon>Paludibaculum</taxon>
    </lineage>
</organism>
<proteinExistence type="predicted"/>
<gene>
    <name evidence="3" type="ORF">IRI77_37120</name>
</gene>
<keyword evidence="2" id="KW-0812">Transmembrane</keyword>
<evidence type="ECO:0000256" key="2">
    <source>
        <dbReference type="SAM" id="Phobius"/>
    </source>
</evidence>
<dbReference type="AlphaFoldDB" id="A0A7S7NR50"/>
<keyword evidence="2" id="KW-0472">Membrane</keyword>
<dbReference type="PRINTS" id="PR00813">
    <property type="entry name" value="BCTERIALGSPG"/>
</dbReference>
<dbReference type="Gene3D" id="3.30.700.10">
    <property type="entry name" value="Glycoprotein, Type 4 Pilin"/>
    <property type="match status" value="1"/>
</dbReference>
<evidence type="ECO:0000313" key="4">
    <source>
        <dbReference type="Proteomes" id="UP000593892"/>
    </source>
</evidence>
<dbReference type="KEGG" id="pfer:IRI77_37120"/>
<name>A0A7S7NR50_PALFE</name>
<dbReference type="PANTHER" id="PTHR30093:SF47">
    <property type="entry name" value="TYPE IV PILUS NON-CORE MINOR PILIN PILE"/>
    <property type="match status" value="1"/>
</dbReference>
<evidence type="ECO:0000256" key="1">
    <source>
        <dbReference type="ARBA" id="ARBA00022481"/>
    </source>
</evidence>
<dbReference type="InterPro" id="IPR045584">
    <property type="entry name" value="Pilin-like"/>
</dbReference>
<protein>
    <submittedName>
        <fullName evidence="3">Type II secretion system protein</fullName>
    </submittedName>
</protein>
<dbReference type="InterPro" id="IPR012902">
    <property type="entry name" value="N_methyl_site"/>
</dbReference>
<dbReference type="SUPFAM" id="SSF54523">
    <property type="entry name" value="Pili subunits"/>
    <property type="match status" value="1"/>
</dbReference>
<dbReference type="GO" id="GO:0015627">
    <property type="term" value="C:type II protein secretion system complex"/>
    <property type="evidence" value="ECO:0007669"/>
    <property type="project" value="InterPro"/>
</dbReference>
<keyword evidence="1" id="KW-0488">Methylation</keyword>
<dbReference type="RefSeq" id="WP_194449958.1">
    <property type="nucleotide sequence ID" value="NZ_CP063849.1"/>
</dbReference>
<dbReference type="Proteomes" id="UP000593892">
    <property type="component" value="Chromosome"/>
</dbReference>
<accession>A0A7S7NR50</accession>
<sequence>MARCTPSGSKSRGFTLIELMIVMAIIAIMVAVAVPMYQKSVIRAKESVLRQNLFTLRTVIDEFTYDKAKAPQSLQDLVQEGYLRQIPADPMTGESEWTTIQEDAVTSVNQTEPGIFDVRSKSDKKSLEGNPYNEW</sequence>
<reference evidence="3 4" key="1">
    <citation type="submission" date="2020-10" db="EMBL/GenBank/DDBJ databases">
        <title>Complete genome sequence of Paludibaculum fermentans P105T, a facultatively anaerobic acidobacterium capable of dissimilatory Fe(III) reduction.</title>
        <authorList>
            <person name="Dedysh S.N."/>
            <person name="Beletsky A.V."/>
            <person name="Kulichevskaya I.S."/>
            <person name="Mardanov A.V."/>
            <person name="Ravin N.V."/>
        </authorList>
    </citation>
    <scope>NUCLEOTIDE SEQUENCE [LARGE SCALE GENOMIC DNA]</scope>
    <source>
        <strain evidence="3 4">P105</strain>
    </source>
</reference>
<dbReference type="InterPro" id="IPR000983">
    <property type="entry name" value="Bac_GSPG_pilin"/>
</dbReference>
<dbReference type="PANTHER" id="PTHR30093">
    <property type="entry name" value="GENERAL SECRETION PATHWAY PROTEIN G"/>
    <property type="match status" value="1"/>
</dbReference>
<dbReference type="Pfam" id="PF07963">
    <property type="entry name" value="N_methyl"/>
    <property type="match status" value="1"/>
</dbReference>
<dbReference type="EMBL" id="CP063849">
    <property type="protein sequence ID" value="QOY88295.1"/>
    <property type="molecule type" value="Genomic_DNA"/>
</dbReference>
<evidence type="ECO:0000313" key="3">
    <source>
        <dbReference type="EMBL" id="QOY88295.1"/>
    </source>
</evidence>
<keyword evidence="4" id="KW-1185">Reference proteome</keyword>
<keyword evidence="2" id="KW-1133">Transmembrane helix</keyword>